<sequence>MFNEYFAEEITIMPNFLKTKYIGAIRGLIKTPEFENKKSQVEAIFAKGNGSETSLKEIAATHNDLLIAAHKNIESNKSLKYSALYELDDERTSEEIIDLITNNNGFLECGNTLNTQVQNLKATKLNDVIKFTFFLDGIRIKNNVPIPIKTTYSVIVKFWGYGNDNKKFIEIDADNVASYFRLDKSNFFEQMIATVEEYLQSKFSLTLIPIDLFQTLENIKEKVKKGELADLPIASAQKMVLSSGSQAILDSNDAETIILPILGELRKLIEDNEELFSEASDVKILLEGFIQDTETMSDLPWMTFTWDNKIKSKKIQVKFVLSEYPYTLLNYYSHNKGRSGMNDVVESLLKEYCNNQDDGEEEN</sequence>
<dbReference type="OrthoDB" id="2598692at2"/>
<dbReference type="RefSeq" id="WP_086275568.1">
    <property type="nucleotide sequence ID" value="NZ_NGKU01000001.1"/>
</dbReference>
<dbReference type="STRING" id="1834191.A5886_002658"/>
<name>A0A242A948_9ENTE</name>
<evidence type="ECO:0000313" key="2">
    <source>
        <dbReference type="Proteomes" id="UP000195043"/>
    </source>
</evidence>
<evidence type="ECO:0000313" key="1">
    <source>
        <dbReference type="EMBL" id="OTN77558.1"/>
    </source>
</evidence>
<accession>A0A242A948</accession>
<dbReference type="Proteomes" id="UP000195043">
    <property type="component" value="Unassembled WGS sequence"/>
</dbReference>
<keyword evidence="2" id="KW-1185">Reference proteome</keyword>
<gene>
    <name evidence="1" type="ORF">A5886_002658</name>
</gene>
<comment type="caution">
    <text evidence="1">The sequence shown here is derived from an EMBL/GenBank/DDBJ whole genome shotgun (WGS) entry which is preliminary data.</text>
</comment>
<dbReference type="AlphaFoldDB" id="A0A242A948"/>
<proteinExistence type="predicted"/>
<dbReference type="EMBL" id="NGKU01000001">
    <property type="protein sequence ID" value="OTN77558.1"/>
    <property type="molecule type" value="Genomic_DNA"/>
</dbReference>
<protein>
    <submittedName>
        <fullName evidence="1">Uncharacterized protein</fullName>
    </submittedName>
</protein>
<organism evidence="1 2">
    <name type="scientific">Candidatus Enterococcus testudinis</name>
    <dbReference type="NCBI Taxonomy" id="1834191"/>
    <lineage>
        <taxon>Bacteria</taxon>
        <taxon>Bacillati</taxon>
        <taxon>Bacillota</taxon>
        <taxon>Bacilli</taxon>
        <taxon>Lactobacillales</taxon>
        <taxon>Enterococcaceae</taxon>
        <taxon>Enterococcus</taxon>
    </lineage>
</organism>
<reference evidence="1 2" key="1">
    <citation type="submission" date="2017-05" db="EMBL/GenBank/DDBJ databases">
        <title>The Genome Sequence of Enterococcus sp. 8G7_MSG3316.</title>
        <authorList>
            <consortium name="The Broad Institute Genomics Platform"/>
            <consortium name="The Broad Institute Genomic Center for Infectious Diseases"/>
            <person name="Earl A."/>
            <person name="Manson A."/>
            <person name="Schwartman J."/>
            <person name="Gilmore M."/>
            <person name="Abouelleil A."/>
            <person name="Cao P."/>
            <person name="Chapman S."/>
            <person name="Cusick C."/>
            <person name="Shea T."/>
            <person name="Young S."/>
            <person name="Neafsey D."/>
            <person name="Nusbaum C."/>
            <person name="Birren B."/>
        </authorList>
    </citation>
    <scope>NUCLEOTIDE SEQUENCE [LARGE SCALE GENOMIC DNA]</scope>
    <source>
        <strain evidence="1 2">8G7_MSG3316</strain>
    </source>
</reference>